<proteinExistence type="predicted"/>
<dbReference type="SUPFAM" id="SSF50370">
    <property type="entry name" value="Ricin B-like lectins"/>
    <property type="match status" value="2"/>
</dbReference>
<keyword evidence="4" id="KW-1185">Reference proteome</keyword>
<dbReference type="Proteomes" id="UP000316639">
    <property type="component" value="Unassembled WGS sequence"/>
</dbReference>
<evidence type="ECO:0000259" key="2">
    <source>
        <dbReference type="Pfam" id="PF14200"/>
    </source>
</evidence>
<feature type="chain" id="PRO_5021951650" description="Ricin B lectin domain-containing protein" evidence="1">
    <location>
        <begin position="28"/>
        <end position="294"/>
    </location>
</feature>
<name>A0A563ERH1_9PSEU</name>
<dbReference type="AlphaFoldDB" id="A0A563ERH1"/>
<organism evidence="3 4">
    <name type="scientific">Lentzea tibetensis</name>
    <dbReference type="NCBI Taxonomy" id="2591470"/>
    <lineage>
        <taxon>Bacteria</taxon>
        <taxon>Bacillati</taxon>
        <taxon>Actinomycetota</taxon>
        <taxon>Actinomycetes</taxon>
        <taxon>Pseudonocardiales</taxon>
        <taxon>Pseudonocardiaceae</taxon>
        <taxon>Lentzea</taxon>
    </lineage>
</organism>
<feature type="domain" description="Ricin B lectin" evidence="2">
    <location>
        <begin position="151"/>
        <end position="226"/>
    </location>
</feature>
<dbReference type="Gene3D" id="2.80.10.50">
    <property type="match status" value="2"/>
</dbReference>
<gene>
    <name evidence="3" type="ORF">FKR81_21385</name>
</gene>
<dbReference type="InterPro" id="IPR035992">
    <property type="entry name" value="Ricin_B-like_lectins"/>
</dbReference>
<dbReference type="InterPro" id="IPR000772">
    <property type="entry name" value="Ricin_B_lectin"/>
</dbReference>
<dbReference type="PROSITE" id="PS50231">
    <property type="entry name" value="RICIN_B_LECTIN"/>
    <property type="match status" value="1"/>
</dbReference>
<dbReference type="Pfam" id="PF14200">
    <property type="entry name" value="RicinB_lectin_2"/>
    <property type="match status" value="1"/>
</dbReference>
<dbReference type="EMBL" id="VOBR01000013">
    <property type="protein sequence ID" value="TWP50259.1"/>
    <property type="molecule type" value="Genomic_DNA"/>
</dbReference>
<protein>
    <recommendedName>
        <fullName evidence="2">Ricin B lectin domain-containing protein</fullName>
    </recommendedName>
</protein>
<evidence type="ECO:0000313" key="4">
    <source>
        <dbReference type="Proteomes" id="UP000316639"/>
    </source>
</evidence>
<evidence type="ECO:0000256" key="1">
    <source>
        <dbReference type="SAM" id="SignalP"/>
    </source>
</evidence>
<comment type="caution">
    <text evidence="3">The sequence shown here is derived from an EMBL/GenBank/DDBJ whole genome shotgun (WGS) entry which is preliminary data.</text>
</comment>
<evidence type="ECO:0000313" key="3">
    <source>
        <dbReference type="EMBL" id="TWP50259.1"/>
    </source>
</evidence>
<dbReference type="OrthoDB" id="3682455at2"/>
<keyword evidence="1" id="KW-0732">Signal</keyword>
<dbReference type="RefSeq" id="WP_146353882.1">
    <property type="nucleotide sequence ID" value="NZ_VOBR01000013.1"/>
</dbReference>
<feature type="signal peptide" evidence="1">
    <location>
        <begin position="1"/>
        <end position="27"/>
    </location>
</feature>
<accession>A0A563ERH1</accession>
<reference evidence="3 4" key="1">
    <citation type="submission" date="2019-07" db="EMBL/GenBank/DDBJ databases">
        <title>Lentzea xizangensis sp. nov., isolated from Qinghai-Tibetan Plateau Soils.</title>
        <authorList>
            <person name="Huang J."/>
        </authorList>
    </citation>
    <scope>NUCLEOTIDE SEQUENCE [LARGE SCALE GENOMIC DNA]</scope>
    <source>
        <strain evidence="3 4">FXJ1.1311</strain>
    </source>
</reference>
<sequence>MNKRSSGVAATLAAIALGAVVQVPAQAAASGNAIVEIKNVAYGQCLQPGRVDDFDWLVLAPCSGSPAQQWELVPMRDSKLVLRNIGDGTCVNGWAGVLPTKCHAENADQHADLVPDAAGSVKLKYGNNYADTTSYKYSGTLSAYPASDTDHQRWLVREVGEASAPVDTTGKVVSFRSFEDGTCIAANAGNASHLTCADDDRQRFARVELGDGVFQLRNVASGTCIGKYGVYVHLRTACAADDTGQHFRLDTDELGYSLIRHVEGEVLTPFSGNEVGSYRHDSGLTWQKWEASVA</sequence>